<dbReference type="EMBL" id="JAESDN010000002">
    <property type="protein sequence ID" value="KAG7055813.1"/>
    <property type="molecule type" value="Genomic_DNA"/>
</dbReference>
<reference evidence="1" key="1">
    <citation type="submission" date="2021-05" db="EMBL/GenBank/DDBJ databases">
        <title>Comparative genomics of three Colletotrichum scovillei strains and genetic complementation revealed genes involved fungal growth and virulence on chili pepper.</title>
        <authorList>
            <person name="Hsieh D.-K."/>
            <person name="Chuang S.-C."/>
            <person name="Chen C.-Y."/>
            <person name="Chao Y.-T."/>
            <person name="Lu M.-Y.J."/>
            <person name="Lee M.-H."/>
            <person name="Shih M.-C."/>
        </authorList>
    </citation>
    <scope>NUCLEOTIDE SEQUENCE</scope>
    <source>
        <strain evidence="1">Coll-153</strain>
    </source>
</reference>
<name>A0A9P7RFM7_9PEZI</name>
<comment type="caution">
    <text evidence="1">The sequence shown here is derived from an EMBL/GenBank/DDBJ whole genome shotgun (WGS) entry which is preliminary data.</text>
</comment>
<accession>A0A9P7RFM7</accession>
<feature type="non-terminal residue" evidence="1">
    <location>
        <position position="1"/>
    </location>
</feature>
<sequence length="78" mass="8641">KRRYRLSTPHCSQTPLYAFSVSVGRTGSQSTTKGAHGMFFLVHRGSRDECPEKPAEHVITGVKGIEAMDICRDSDLEC</sequence>
<proteinExistence type="predicted"/>
<gene>
    <name evidence="1" type="ORF">JMJ77_008264</name>
</gene>
<protein>
    <submittedName>
        <fullName evidence="1">Uncharacterized protein</fullName>
    </submittedName>
</protein>
<evidence type="ECO:0000313" key="1">
    <source>
        <dbReference type="EMBL" id="KAG7055813.1"/>
    </source>
</evidence>
<keyword evidence="2" id="KW-1185">Reference proteome</keyword>
<organism evidence="1 2">
    <name type="scientific">Colletotrichum scovillei</name>
    <dbReference type="NCBI Taxonomy" id="1209932"/>
    <lineage>
        <taxon>Eukaryota</taxon>
        <taxon>Fungi</taxon>
        <taxon>Dikarya</taxon>
        <taxon>Ascomycota</taxon>
        <taxon>Pezizomycotina</taxon>
        <taxon>Sordariomycetes</taxon>
        <taxon>Hypocreomycetidae</taxon>
        <taxon>Glomerellales</taxon>
        <taxon>Glomerellaceae</taxon>
        <taxon>Colletotrichum</taxon>
        <taxon>Colletotrichum acutatum species complex</taxon>
    </lineage>
</organism>
<dbReference type="AlphaFoldDB" id="A0A9P7RFM7"/>
<evidence type="ECO:0000313" key="2">
    <source>
        <dbReference type="Proteomes" id="UP000699042"/>
    </source>
</evidence>
<dbReference type="Proteomes" id="UP000699042">
    <property type="component" value="Unassembled WGS sequence"/>
</dbReference>